<proteinExistence type="predicted"/>
<dbReference type="Pfam" id="PF13624">
    <property type="entry name" value="SurA_N_3"/>
    <property type="match status" value="1"/>
</dbReference>
<reference evidence="4" key="2">
    <citation type="journal article" date="2021" name="Microbiome">
        <title>Successional dynamics and alternative stable states in a saline activated sludge microbial community over 9 years.</title>
        <authorList>
            <person name="Wang Y."/>
            <person name="Ye J."/>
            <person name="Ju F."/>
            <person name="Liu L."/>
            <person name="Boyd J.A."/>
            <person name="Deng Y."/>
            <person name="Parks D.H."/>
            <person name="Jiang X."/>
            <person name="Yin X."/>
            <person name="Woodcroft B.J."/>
            <person name="Tyson G.W."/>
            <person name="Hugenholtz P."/>
            <person name="Polz M.F."/>
            <person name="Zhang T."/>
        </authorList>
    </citation>
    <scope>NUCLEOTIDE SEQUENCE</scope>
    <source>
        <strain evidence="4">HKST-UBA02</strain>
    </source>
</reference>
<dbReference type="Gene3D" id="1.10.4030.10">
    <property type="entry name" value="Porin chaperone SurA, peptide-binding domain"/>
    <property type="match status" value="1"/>
</dbReference>
<dbReference type="PROSITE" id="PS51257">
    <property type="entry name" value="PROKAR_LIPOPROTEIN"/>
    <property type="match status" value="1"/>
</dbReference>
<dbReference type="GO" id="GO:0003755">
    <property type="term" value="F:peptidyl-prolyl cis-trans isomerase activity"/>
    <property type="evidence" value="ECO:0007669"/>
    <property type="project" value="UniProtKB-KW"/>
</dbReference>
<name>A0A956N9N4_UNCEI</name>
<dbReference type="Pfam" id="PF13616">
    <property type="entry name" value="Rotamase_3"/>
    <property type="match status" value="1"/>
</dbReference>
<gene>
    <name evidence="4" type="ORF">KDA27_04095</name>
</gene>
<dbReference type="InterPro" id="IPR046357">
    <property type="entry name" value="PPIase_dom_sf"/>
</dbReference>
<keyword evidence="1 4" id="KW-0413">Isomerase</keyword>
<evidence type="ECO:0000256" key="1">
    <source>
        <dbReference type="PROSITE-ProRule" id="PRU00278"/>
    </source>
</evidence>
<dbReference type="InterPro" id="IPR000297">
    <property type="entry name" value="PPIase_PpiC"/>
</dbReference>
<dbReference type="SUPFAM" id="SSF54534">
    <property type="entry name" value="FKBP-like"/>
    <property type="match status" value="1"/>
</dbReference>
<dbReference type="InterPro" id="IPR023058">
    <property type="entry name" value="PPIase_PpiC_CS"/>
</dbReference>
<feature type="compositionally biased region" description="Polar residues" evidence="2">
    <location>
        <begin position="29"/>
        <end position="41"/>
    </location>
</feature>
<protein>
    <submittedName>
        <fullName evidence="4">Peptidylprolyl isomerase</fullName>
        <ecNumber evidence="4">5.2.1.8</ecNumber>
    </submittedName>
</protein>
<evidence type="ECO:0000259" key="3">
    <source>
        <dbReference type="PROSITE" id="PS50198"/>
    </source>
</evidence>
<evidence type="ECO:0000313" key="4">
    <source>
        <dbReference type="EMBL" id="MCA9754961.1"/>
    </source>
</evidence>
<dbReference type="EC" id="5.2.1.8" evidence="4"/>
<dbReference type="PROSITE" id="PS01096">
    <property type="entry name" value="PPIC_PPIASE_1"/>
    <property type="match status" value="1"/>
</dbReference>
<dbReference type="SUPFAM" id="SSF109998">
    <property type="entry name" value="Triger factor/SurA peptide-binding domain-like"/>
    <property type="match status" value="1"/>
</dbReference>
<dbReference type="PANTHER" id="PTHR47245">
    <property type="entry name" value="PEPTIDYLPROLYL ISOMERASE"/>
    <property type="match status" value="1"/>
</dbReference>
<organism evidence="4 5">
    <name type="scientific">Eiseniibacteriota bacterium</name>
    <dbReference type="NCBI Taxonomy" id="2212470"/>
    <lineage>
        <taxon>Bacteria</taxon>
        <taxon>Candidatus Eiseniibacteriota</taxon>
    </lineage>
</organism>
<reference evidence="4" key="1">
    <citation type="submission" date="2020-04" db="EMBL/GenBank/DDBJ databases">
        <authorList>
            <person name="Zhang T."/>
        </authorList>
    </citation>
    <scope>NUCLEOTIDE SEQUENCE</scope>
    <source>
        <strain evidence="4">HKST-UBA02</strain>
    </source>
</reference>
<dbReference type="PANTHER" id="PTHR47245:SF2">
    <property type="entry name" value="PEPTIDYL-PROLYL CIS-TRANS ISOMERASE HP_0175-RELATED"/>
    <property type="match status" value="1"/>
</dbReference>
<dbReference type="AlphaFoldDB" id="A0A956N9N4"/>
<feature type="region of interest" description="Disordered" evidence="2">
    <location>
        <begin position="21"/>
        <end position="55"/>
    </location>
</feature>
<dbReference type="EMBL" id="JAGQHS010000013">
    <property type="protein sequence ID" value="MCA9754961.1"/>
    <property type="molecule type" value="Genomic_DNA"/>
</dbReference>
<accession>A0A956N9N4</accession>
<dbReference type="InterPro" id="IPR027304">
    <property type="entry name" value="Trigger_fact/SurA_dom_sf"/>
</dbReference>
<dbReference type="Gene3D" id="3.10.50.40">
    <property type="match status" value="1"/>
</dbReference>
<evidence type="ECO:0000313" key="5">
    <source>
        <dbReference type="Proteomes" id="UP000739538"/>
    </source>
</evidence>
<dbReference type="Proteomes" id="UP000739538">
    <property type="component" value="Unassembled WGS sequence"/>
</dbReference>
<comment type="caution">
    <text evidence="4">The sequence shown here is derived from an EMBL/GenBank/DDBJ whole genome shotgun (WGS) entry which is preliminary data.</text>
</comment>
<dbReference type="PROSITE" id="PS50198">
    <property type="entry name" value="PPIC_PPIASE_2"/>
    <property type="match status" value="1"/>
</dbReference>
<sequence>MRKFAPIALALLLVACGGDSKNGGSSDGTTPAGNSGGSTEQAMPGTPAAEPFTGEPGMVVAKVGSDEITLREADLLANTLRRNRPQASLAEMQKMALDNLIDQRVLLKAANERNIGPTDDDVNAAIAQIQGQFPNEEAFTAELQKQGMTRDDFDQNFRTELTIQKLIEEAFADTVKVSDAEAKEYYEANPAEFQQEETVHARHILFRVDQGAPPEADVAARQKADAALARVRGGEDFAAVANELTEDPSGRGSGGDLGFFPRRAMVAPFSAAAFALEPGQISDPVKTQFGYHLIKVEEKKAPGPIAFDEIKDRLQQGLEQQKLSQGVRAFIDREKSKLPIEREF</sequence>
<evidence type="ECO:0000256" key="2">
    <source>
        <dbReference type="SAM" id="MobiDB-lite"/>
    </source>
</evidence>
<keyword evidence="1" id="KW-0697">Rotamase</keyword>
<feature type="domain" description="PpiC" evidence="3">
    <location>
        <begin position="196"/>
        <end position="298"/>
    </location>
</feature>
<dbReference type="InterPro" id="IPR050245">
    <property type="entry name" value="PrsA_foldase"/>
</dbReference>